<dbReference type="Gene3D" id="3.10.105.10">
    <property type="entry name" value="Dipeptide-binding Protein, Domain 3"/>
    <property type="match status" value="1"/>
</dbReference>
<dbReference type="InterPro" id="IPR007210">
    <property type="entry name" value="ABC_Gly_betaine_transp_sub-bd"/>
</dbReference>
<dbReference type="OrthoDB" id="9787902at2"/>
<dbReference type="STRING" id="485916.Dtox_0517"/>
<evidence type="ECO:0000313" key="3">
    <source>
        <dbReference type="Proteomes" id="UP000002217"/>
    </source>
</evidence>
<dbReference type="KEGG" id="dae:Dtox_0517"/>
<protein>
    <submittedName>
        <fullName evidence="2">Substrate-binding region of ABC-type glycine betaine transport system</fullName>
    </submittedName>
</protein>
<name>C8W5Y2_DESAS</name>
<feature type="domain" description="ABC-type glycine betaine transport system substrate-binding" evidence="1">
    <location>
        <begin position="198"/>
        <end position="299"/>
    </location>
</feature>
<keyword evidence="3" id="KW-1185">Reference proteome</keyword>
<dbReference type="GO" id="GO:0043190">
    <property type="term" value="C:ATP-binding cassette (ABC) transporter complex"/>
    <property type="evidence" value="ECO:0007669"/>
    <property type="project" value="InterPro"/>
</dbReference>
<dbReference type="Pfam" id="PF04069">
    <property type="entry name" value="OpuAC"/>
    <property type="match status" value="2"/>
</dbReference>
<reference evidence="2 3" key="1">
    <citation type="journal article" date="2009" name="Stand. Genomic Sci.">
        <title>Complete genome sequence of Desulfotomaculum acetoxidans type strain (5575).</title>
        <authorList>
            <person name="Spring S."/>
            <person name="Lapidus A."/>
            <person name="Schroder M."/>
            <person name="Gleim D."/>
            <person name="Sims D."/>
            <person name="Meincke L."/>
            <person name="Glavina Del Rio T."/>
            <person name="Tice H."/>
            <person name="Copeland A."/>
            <person name="Cheng J.F."/>
            <person name="Lucas S."/>
            <person name="Chen F."/>
            <person name="Nolan M."/>
            <person name="Bruce D."/>
            <person name="Goodwin L."/>
            <person name="Pitluck S."/>
            <person name="Ivanova N."/>
            <person name="Mavromatis K."/>
            <person name="Mikhailova N."/>
            <person name="Pati A."/>
            <person name="Chen A."/>
            <person name="Palaniappan K."/>
            <person name="Land M."/>
            <person name="Hauser L."/>
            <person name="Chang Y.J."/>
            <person name="Jeffries C.D."/>
            <person name="Chain P."/>
            <person name="Saunders E."/>
            <person name="Brettin T."/>
            <person name="Detter J.C."/>
            <person name="Goker M."/>
            <person name="Bristow J."/>
            <person name="Eisen J.A."/>
            <person name="Markowitz V."/>
            <person name="Hugenholtz P."/>
            <person name="Kyrpides N.C."/>
            <person name="Klenk H.P."/>
            <person name="Han C."/>
        </authorList>
    </citation>
    <scope>NUCLEOTIDE SEQUENCE [LARGE SCALE GENOMIC DNA]</scope>
    <source>
        <strain evidence="3">ATCC 49208 / DSM 771 / VKM B-1644</strain>
    </source>
</reference>
<feature type="domain" description="ABC-type glycine betaine transport system substrate-binding" evidence="1">
    <location>
        <begin position="37"/>
        <end position="177"/>
    </location>
</feature>
<dbReference type="Proteomes" id="UP000002217">
    <property type="component" value="Chromosome"/>
</dbReference>
<dbReference type="EMBL" id="CP001720">
    <property type="protein sequence ID" value="ACV61437.1"/>
    <property type="molecule type" value="Genomic_DNA"/>
</dbReference>
<accession>C8W5Y2</accession>
<dbReference type="CDD" id="cd13639">
    <property type="entry name" value="PBP2_OpuAC_like"/>
    <property type="match status" value="1"/>
</dbReference>
<dbReference type="AlphaFoldDB" id="C8W5Y2"/>
<evidence type="ECO:0000259" key="1">
    <source>
        <dbReference type="Pfam" id="PF04069"/>
    </source>
</evidence>
<dbReference type="eggNOG" id="COG2113">
    <property type="taxonomic scope" value="Bacteria"/>
</dbReference>
<dbReference type="GO" id="GO:0022857">
    <property type="term" value="F:transmembrane transporter activity"/>
    <property type="evidence" value="ECO:0007669"/>
    <property type="project" value="InterPro"/>
</dbReference>
<organism evidence="2 3">
    <name type="scientific">Desulfofarcimen acetoxidans (strain ATCC 49208 / DSM 771 / KCTC 5769 / VKM B-1644 / 5575)</name>
    <name type="common">Desulfotomaculum acetoxidans</name>
    <dbReference type="NCBI Taxonomy" id="485916"/>
    <lineage>
        <taxon>Bacteria</taxon>
        <taxon>Bacillati</taxon>
        <taxon>Bacillota</taxon>
        <taxon>Clostridia</taxon>
        <taxon>Eubacteriales</taxon>
        <taxon>Peptococcaceae</taxon>
        <taxon>Desulfofarcimen</taxon>
    </lineage>
</organism>
<gene>
    <name evidence="2" type="ordered locus">Dtox_0517</name>
</gene>
<dbReference type="Gene3D" id="3.40.190.100">
    <property type="entry name" value="Glycine betaine-binding periplasmic protein, domain 2"/>
    <property type="match status" value="1"/>
</dbReference>
<dbReference type="HOGENOM" id="CLU_082654_0_0_9"/>
<evidence type="ECO:0000313" key="2">
    <source>
        <dbReference type="EMBL" id="ACV61437.1"/>
    </source>
</evidence>
<proteinExistence type="predicted"/>
<dbReference type="PROSITE" id="PS51257">
    <property type="entry name" value="PROKAR_LIPOPROTEIN"/>
    <property type="match status" value="1"/>
</dbReference>
<dbReference type="RefSeq" id="WP_015756156.1">
    <property type="nucleotide sequence ID" value="NC_013216.1"/>
</dbReference>
<dbReference type="SUPFAM" id="SSF53850">
    <property type="entry name" value="Periplasmic binding protein-like II"/>
    <property type="match status" value="2"/>
</dbReference>
<sequence length="299" mass="33077">MRKIFKLLGIVGMLIALSTLLFGCGSSDSKDGQRNVSVKEKFNGEIIGIEPGAGLMKKTEQAIKDYGLDFTLRDSSSAGMSATLANKIKNKEWVIVTGWTPHWKWAAYDLKYLEDPKKVFGEEEHISTIARKGLAEDKPEAYKILDNFHWTPDDMQTVMLDVHEGMSPDDAAKKWIAAHRDKVVEWTKDVDKSAAAGKTVKLGYVEWDSEIASTHVVKNVMQDLGFKAEATPVDNAIMWQGVSQGSFDAMVSAWLPGTHGDLYDKVKDTIDNLGPNLEGAKIGLVVPDYVTINSIEELK</sequence>